<dbReference type="RefSeq" id="WP_211601686.1">
    <property type="nucleotide sequence ID" value="NZ_JAGSNF010000004.1"/>
</dbReference>
<protein>
    <submittedName>
        <fullName evidence="2">2-amino-4,5-dihydroxy-6-one-heptanoic acid-7-phosphate synthase</fullName>
    </submittedName>
</protein>
<dbReference type="SUPFAM" id="SSF51569">
    <property type="entry name" value="Aldolase"/>
    <property type="match status" value="1"/>
</dbReference>
<dbReference type="InterPro" id="IPR013785">
    <property type="entry name" value="Aldolase_TIM"/>
</dbReference>
<dbReference type="PANTHER" id="PTHR47916:SF1">
    <property type="entry name" value="3-HYDROXY-5-PHOSPHONOOXYPENTANE-2,4-DIONE THIOLASE"/>
    <property type="match status" value="1"/>
</dbReference>
<name>A0A941D7G3_9MICO</name>
<dbReference type="GO" id="GO:0004332">
    <property type="term" value="F:fructose-bisphosphate aldolase activity"/>
    <property type="evidence" value="ECO:0007669"/>
    <property type="project" value="InterPro"/>
</dbReference>
<organism evidence="2 3">
    <name type="scientific">Phycicoccus avicenniae</name>
    <dbReference type="NCBI Taxonomy" id="2828860"/>
    <lineage>
        <taxon>Bacteria</taxon>
        <taxon>Bacillati</taxon>
        <taxon>Actinomycetota</taxon>
        <taxon>Actinomycetes</taxon>
        <taxon>Micrococcales</taxon>
        <taxon>Intrasporangiaceae</taxon>
        <taxon>Phycicoccus</taxon>
    </lineage>
</organism>
<dbReference type="NCBIfam" id="NF005556">
    <property type="entry name" value="PRK07226.1"/>
    <property type="match status" value="1"/>
</dbReference>
<dbReference type="Pfam" id="PF01791">
    <property type="entry name" value="DeoC"/>
    <property type="match status" value="1"/>
</dbReference>
<dbReference type="EMBL" id="JAGSNF010000004">
    <property type="protein sequence ID" value="MBR7742518.1"/>
    <property type="molecule type" value="Genomic_DNA"/>
</dbReference>
<gene>
    <name evidence="2" type="ORF">KC207_04350</name>
</gene>
<sequence length="282" mass="29485">MTTRTGPRETRLRRLYRHSPSGLLVTPLDHTLACGPVTRPGRSLDDLVAALAAGGSDAVVLHKGAVRHVAPEHLAAVGLVLHLNGSTASAPDPDAKVLLTSVEEALRLGADAVSVHVNLGSRTEADQLRDLAAVADACERWQLPLLVMAYPRGPGVIDPTDPDLLLRAVTVAHDLGADLVKTSAPRDTATTRDLVASCPVPLLLAGGPPREDERRLLADVRRAVAAGVGGLAMGRALFGAADPRRTTACVAALIHRRPGLVASPHPIEEGKTHVDDDQAVLA</sequence>
<dbReference type="PANTHER" id="PTHR47916">
    <property type="entry name" value="FRUCTOSE-BISPHOSPHATE ALDOLASE CLASS 1"/>
    <property type="match status" value="1"/>
</dbReference>
<evidence type="ECO:0000313" key="2">
    <source>
        <dbReference type="EMBL" id="MBR7742518.1"/>
    </source>
</evidence>
<comment type="caution">
    <text evidence="2">The sequence shown here is derived from an EMBL/GenBank/DDBJ whole genome shotgun (WGS) entry which is preliminary data.</text>
</comment>
<dbReference type="InterPro" id="IPR050456">
    <property type="entry name" value="DeoC/FbaB_aldolase"/>
</dbReference>
<dbReference type="InterPro" id="IPR002915">
    <property type="entry name" value="DeoC/FbaB/LacD_aldolase"/>
</dbReference>
<feature type="active site" description="Schiff-base intermediate with dihydroxyacetone-P" evidence="1">
    <location>
        <position position="181"/>
    </location>
</feature>
<dbReference type="SMART" id="SM01133">
    <property type="entry name" value="DeoC"/>
    <property type="match status" value="1"/>
</dbReference>
<feature type="active site" description="Proton donor" evidence="1">
    <location>
        <position position="150"/>
    </location>
</feature>
<evidence type="ECO:0000313" key="3">
    <source>
        <dbReference type="Proteomes" id="UP000677016"/>
    </source>
</evidence>
<reference evidence="2" key="1">
    <citation type="submission" date="2021-04" db="EMBL/GenBank/DDBJ databases">
        <title>Phycicoccus avicenniae sp. nov., a novel endophytic actinomycetes isolated from branch of Avicennia mariana.</title>
        <authorList>
            <person name="Tuo L."/>
        </authorList>
    </citation>
    <scope>NUCLEOTIDE SEQUENCE</scope>
    <source>
        <strain evidence="2">BSK3Z-2</strain>
    </source>
</reference>
<keyword evidence="3" id="KW-1185">Reference proteome</keyword>
<dbReference type="PIRSF" id="PIRSF038992">
    <property type="entry name" value="Aldolase_Ia"/>
    <property type="match status" value="1"/>
</dbReference>
<evidence type="ECO:0000256" key="1">
    <source>
        <dbReference type="PIRSR" id="PIRSR038992-1"/>
    </source>
</evidence>
<dbReference type="Gene3D" id="3.20.20.70">
    <property type="entry name" value="Aldolase class I"/>
    <property type="match status" value="1"/>
</dbReference>
<accession>A0A941D7G3</accession>
<proteinExistence type="predicted"/>
<dbReference type="CDD" id="cd00958">
    <property type="entry name" value="DhnA"/>
    <property type="match status" value="1"/>
</dbReference>
<dbReference type="InterPro" id="IPR041720">
    <property type="entry name" value="FbaB-like"/>
</dbReference>
<dbReference type="Proteomes" id="UP000677016">
    <property type="component" value="Unassembled WGS sequence"/>
</dbReference>
<dbReference type="AlphaFoldDB" id="A0A941D7G3"/>